<protein>
    <submittedName>
        <fullName evidence="1">Uncharacterized protein</fullName>
    </submittedName>
</protein>
<dbReference type="HOGENOM" id="CLU_1548561_0_0_1"/>
<name>A0A0C3B9G2_SERVB</name>
<evidence type="ECO:0000313" key="1">
    <source>
        <dbReference type="EMBL" id="KIM33460.1"/>
    </source>
</evidence>
<accession>A0A0C3B9G2</accession>
<dbReference type="AlphaFoldDB" id="A0A0C3B9G2"/>
<proteinExistence type="predicted"/>
<dbReference type="Proteomes" id="UP000054097">
    <property type="component" value="Unassembled WGS sequence"/>
</dbReference>
<reference evidence="1 2" key="1">
    <citation type="submission" date="2014-04" db="EMBL/GenBank/DDBJ databases">
        <authorList>
            <consortium name="DOE Joint Genome Institute"/>
            <person name="Kuo A."/>
            <person name="Zuccaro A."/>
            <person name="Kohler A."/>
            <person name="Nagy L.G."/>
            <person name="Floudas D."/>
            <person name="Copeland A."/>
            <person name="Barry K.W."/>
            <person name="Cichocki N."/>
            <person name="Veneault-Fourrey C."/>
            <person name="LaButti K."/>
            <person name="Lindquist E.A."/>
            <person name="Lipzen A."/>
            <person name="Lundell T."/>
            <person name="Morin E."/>
            <person name="Murat C."/>
            <person name="Sun H."/>
            <person name="Tunlid A."/>
            <person name="Henrissat B."/>
            <person name="Grigoriev I.V."/>
            <person name="Hibbett D.S."/>
            <person name="Martin F."/>
            <person name="Nordberg H.P."/>
            <person name="Cantor M.N."/>
            <person name="Hua S.X."/>
        </authorList>
    </citation>
    <scope>NUCLEOTIDE SEQUENCE [LARGE SCALE GENOMIC DNA]</scope>
    <source>
        <strain evidence="1 2">MAFF 305830</strain>
    </source>
</reference>
<sequence>MTVVFDSRLVLIAAFVIACLALPGVYHVILPRSQVPVVVPASPTSSYDLGESLALVTPVPVVPLVEEPVFIVPDPSEAISTTESSLSPVPSASSRGSTSAIASTYFSFSNMVLRDLQDVMRVIDEILAFLRNQTLADAKRTMLEYWAYVLADRHKRAKSNARKLWSRARGGVV</sequence>
<keyword evidence="2" id="KW-1185">Reference proteome</keyword>
<evidence type="ECO:0000313" key="2">
    <source>
        <dbReference type="Proteomes" id="UP000054097"/>
    </source>
</evidence>
<dbReference type="OrthoDB" id="3219562at2759"/>
<reference evidence="2" key="2">
    <citation type="submission" date="2015-01" db="EMBL/GenBank/DDBJ databases">
        <title>Evolutionary Origins and Diversification of the Mycorrhizal Mutualists.</title>
        <authorList>
            <consortium name="DOE Joint Genome Institute"/>
            <consortium name="Mycorrhizal Genomics Consortium"/>
            <person name="Kohler A."/>
            <person name="Kuo A."/>
            <person name="Nagy L.G."/>
            <person name="Floudas D."/>
            <person name="Copeland A."/>
            <person name="Barry K.W."/>
            <person name="Cichocki N."/>
            <person name="Veneault-Fourrey C."/>
            <person name="LaButti K."/>
            <person name="Lindquist E.A."/>
            <person name="Lipzen A."/>
            <person name="Lundell T."/>
            <person name="Morin E."/>
            <person name="Murat C."/>
            <person name="Riley R."/>
            <person name="Ohm R."/>
            <person name="Sun H."/>
            <person name="Tunlid A."/>
            <person name="Henrissat B."/>
            <person name="Grigoriev I.V."/>
            <person name="Hibbett D.S."/>
            <person name="Martin F."/>
        </authorList>
    </citation>
    <scope>NUCLEOTIDE SEQUENCE [LARGE SCALE GENOMIC DNA]</scope>
    <source>
        <strain evidence="2">MAFF 305830</strain>
    </source>
</reference>
<gene>
    <name evidence="1" type="ORF">M408DRAFT_326173</name>
</gene>
<organism evidence="1 2">
    <name type="scientific">Serendipita vermifera MAFF 305830</name>
    <dbReference type="NCBI Taxonomy" id="933852"/>
    <lineage>
        <taxon>Eukaryota</taxon>
        <taxon>Fungi</taxon>
        <taxon>Dikarya</taxon>
        <taxon>Basidiomycota</taxon>
        <taxon>Agaricomycotina</taxon>
        <taxon>Agaricomycetes</taxon>
        <taxon>Sebacinales</taxon>
        <taxon>Serendipitaceae</taxon>
        <taxon>Serendipita</taxon>
    </lineage>
</organism>
<dbReference type="EMBL" id="KN824278">
    <property type="protein sequence ID" value="KIM33460.1"/>
    <property type="molecule type" value="Genomic_DNA"/>
</dbReference>